<evidence type="ECO:0000256" key="2">
    <source>
        <dbReference type="ARBA" id="ARBA00022946"/>
    </source>
</evidence>
<dbReference type="PANTHER" id="PTHR47932:SF82">
    <property type="entry name" value="PENTACOTRIPEPTIDE-REPEAT REGION OF PRORP DOMAIN-CONTAINING PROTEIN"/>
    <property type="match status" value="1"/>
</dbReference>
<accession>M8C1D7</accession>
<keyword evidence="1" id="KW-0677">Repeat</keyword>
<evidence type="ECO:0000256" key="1">
    <source>
        <dbReference type="ARBA" id="ARBA00022737"/>
    </source>
</evidence>
<dbReference type="PANTHER" id="PTHR47932">
    <property type="entry name" value="ATPASE EXPRESSION PROTEIN 3"/>
    <property type="match status" value="1"/>
</dbReference>
<dbReference type="NCBIfam" id="TIGR00756">
    <property type="entry name" value="PPR"/>
    <property type="match status" value="4"/>
</dbReference>
<dbReference type="EnsemblPlants" id="EMT09003">
    <property type="protein sequence ID" value="EMT09003"/>
    <property type="gene ID" value="F775_02099"/>
</dbReference>
<reference evidence="4" key="1">
    <citation type="submission" date="2015-06" db="UniProtKB">
        <authorList>
            <consortium name="EnsemblPlants"/>
        </authorList>
    </citation>
    <scope>IDENTIFICATION</scope>
</reference>
<dbReference type="Pfam" id="PF01535">
    <property type="entry name" value="PPR"/>
    <property type="match status" value="2"/>
</dbReference>
<evidence type="ECO:0000256" key="3">
    <source>
        <dbReference type="SAM" id="MobiDB-lite"/>
    </source>
</evidence>
<dbReference type="GO" id="GO:0003729">
    <property type="term" value="F:mRNA binding"/>
    <property type="evidence" value="ECO:0007669"/>
    <property type="project" value="TreeGrafter"/>
</dbReference>
<proteinExistence type="predicted"/>
<evidence type="ECO:0000313" key="4">
    <source>
        <dbReference type="EnsemblPlants" id="EMT09003"/>
    </source>
</evidence>
<name>M8C1D7_AEGTA</name>
<dbReference type="Gene3D" id="1.25.40.10">
    <property type="entry name" value="Tetratricopeptide repeat domain"/>
    <property type="match status" value="3"/>
</dbReference>
<feature type="region of interest" description="Disordered" evidence="3">
    <location>
        <begin position="1"/>
        <end position="51"/>
    </location>
</feature>
<dbReference type="InterPro" id="IPR011990">
    <property type="entry name" value="TPR-like_helical_dom_sf"/>
</dbReference>
<dbReference type="Pfam" id="PF13812">
    <property type="entry name" value="PPR_3"/>
    <property type="match status" value="2"/>
</dbReference>
<feature type="compositionally biased region" description="Basic and acidic residues" evidence="3">
    <location>
        <begin position="72"/>
        <end position="89"/>
    </location>
</feature>
<keyword evidence="2" id="KW-0809">Transit peptide</keyword>
<feature type="compositionally biased region" description="Polar residues" evidence="3">
    <location>
        <begin position="7"/>
        <end position="17"/>
    </location>
</feature>
<protein>
    <recommendedName>
        <fullName evidence="5">Pentacotripeptide-repeat region of PRORP domain-containing protein</fullName>
    </recommendedName>
</protein>
<evidence type="ECO:0008006" key="5">
    <source>
        <dbReference type="Google" id="ProtNLM"/>
    </source>
</evidence>
<dbReference type="InterPro" id="IPR002885">
    <property type="entry name" value="PPR_rpt"/>
</dbReference>
<sequence length="593" mass="65841">MAAVWSGCSTSRGSFSQELPRRSAKGGQGTRVRPATGGRSRGDARPVSGGAVTARGARVCRAAPCVLESDVTGKEESDLGVRGVEDERPGAAGFDYHQRHGLRRRPARPAAVEKDPVGARSVPSASASEPADKFEREGSRLHFLEERDEELLSRRLMKLSQFNKVRSAIELFDSMLASGLQPNSHACNSLLASFVRRGSSMDAMKMYEFMKGKGLATGHTYTLILKAVARTEGYMSALQMFSEIEECAESRETLDVIVYNTMISARTLIVVLLSAKLELSKLWGRLAENSLSGTLMTYDLLVSTFVQCGQSELVIAAYEEMLRDGLDPSEDIMKAIIASCTKEGRWEFALATFRRMLSAGMKPNIIVFNSVINSLGKAGEDELAFRMYHLLTSSELEPDQYTWSALLSALYRSGRCWDALELFQGIKSKHPSVLNSHLYNIALMSCERLGQWEHALQLLWMMEKSGLQISAVSYNHVIRACEVACEPKVALKVYRRMTHESSSKLHYHYGKVAISQGQLTKKINTVKLRYKSVVCCSKEVAPDSSIYNTVIHGLCLRDKIRLARRVYTKMRSIGLTPDGKTRSFMLQHITSAE</sequence>
<dbReference type="AlphaFoldDB" id="M8C1D7"/>
<dbReference type="Pfam" id="PF13041">
    <property type="entry name" value="PPR_2"/>
    <property type="match status" value="2"/>
</dbReference>
<feature type="region of interest" description="Disordered" evidence="3">
    <location>
        <begin position="72"/>
        <end position="133"/>
    </location>
</feature>
<organism evidence="4">
    <name type="scientific">Aegilops tauschii</name>
    <name type="common">Tausch's goatgrass</name>
    <name type="synonym">Aegilops squarrosa</name>
    <dbReference type="NCBI Taxonomy" id="37682"/>
    <lineage>
        <taxon>Eukaryota</taxon>
        <taxon>Viridiplantae</taxon>
        <taxon>Streptophyta</taxon>
        <taxon>Embryophyta</taxon>
        <taxon>Tracheophyta</taxon>
        <taxon>Spermatophyta</taxon>
        <taxon>Magnoliopsida</taxon>
        <taxon>Liliopsida</taxon>
        <taxon>Poales</taxon>
        <taxon>Poaceae</taxon>
        <taxon>BOP clade</taxon>
        <taxon>Pooideae</taxon>
        <taxon>Triticodae</taxon>
        <taxon>Triticeae</taxon>
        <taxon>Triticinae</taxon>
        <taxon>Aegilops</taxon>
    </lineage>
</organism>
<dbReference type="PROSITE" id="PS51375">
    <property type="entry name" value="PPR"/>
    <property type="match status" value="7"/>
</dbReference>